<feature type="transmembrane region" description="Helical" evidence="2">
    <location>
        <begin position="82"/>
        <end position="107"/>
    </location>
</feature>
<sequence length="367" mass="37697">MEAADVPPGKPEPQERPEPTARPSAEPESEPESEATPEAGPGPTPKTNPEAEPKADARPGLKPGTEPEAEVVVEAGREMVPVVVVLALAVGAIGLVAGAVLVVASLAGWSFGAWDSATTVTPGVVGAAMVRVAPGLFAVGAGAGTWEEARALVWPLVVVVGGQAAVNVVEWRSLVVVEGGPVLAFFFSLGWFAVFAVLAIVAVAAVIGQYAEPTGPDLERRAPLPAWSKPPIAVLGSAWFGIGSGLLVLPGYWSAFVPWTVNRMDARSLGLWAVALGVALLGALAEDDLHRIRPALTVAVALPVALAVVLAAHADEVRWGTGPALALVAMTVGLLLSGTIGRLLARRSDRRDRGSSRVLSPPATIYG</sequence>
<keyword evidence="2" id="KW-1133">Transmembrane helix</keyword>
<keyword evidence="2" id="KW-0812">Transmembrane</keyword>
<evidence type="ECO:0000256" key="2">
    <source>
        <dbReference type="SAM" id="Phobius"/>
    </source>
</evidence>
<feature type="transmembrane region" description="Helical" evidence="2">
    <location>
        <begin position="189"/>
        <end position="211"/>
    </location>
</feature>
<feature type="transmembrane region" description="Helical" evidence="2">
    <location>
        <begin position="266"/>
        <end position="285"/>
    </location>
</feature>
<proteinExistence type="predicted"/>
<feature type="transmembrane region" description="Helical" evidence="2">
    <location>
        <begin position="324"/>
        <end position="345"/>
    </location>
</feature>
<evidence type="ECO:0000313" key="3">
    <source>
        <dbReference type="EMBL" id="REE97524.1"/>
    </source>
</evidence>
<dbReference type="EMBL" id="QTTT01000001">
    <property type="protein sequence ID" value="REE97524.1"/>
    <property type="molecule type" value="Genomic_DNA"/>
</dbReference>
<feature type="transmembrane region" description="Helical" evidence="2">
    <location>
        <begin position="151"/>
        <end position="169"/>
    </location>
</feature>
<dbReference type="Proteomes" id="UP000256661">
    <property type="component" value="Unassembled WGS sequence"/>
</dbReference>
<feature type="transmembrane region" description="Helical" evidence="2">
    <location>
        <begin position="292"/>
        <end position="312"/>
    </location>
</feature>
<feature type="transmembrane region" description="Helical" evidence="2">
    <location>
        <begin position="119"/>
        <end position="139"/>
    </location>
</feature>
<dbReference type="AlphaFoldDB" id="A0A3D9SY84"/>
<organism evidence="3 4">
    <name type="scientific">Thermomonospora umbrina</name>
    <dbReference type="NCBI Taxonomy" id="111806"/>
    <lineage>
        <taxon>Bacteria</taxon>
        <taxon>Bacillati</taxon>
        <taxon>Actinomycetota</taxon>
        <taxon>Actinomycetes</taxon>
        <taxon>Streptosporangiales</taxon>
        <taxon>Thermomonosporaceae</taxon>
        <taxon>Thermomonospora</taxon>
    </lineage>
</organism>
<evidence type="ECO:0000256" key="1">
    <source>
        <dbReference type="SAM" id="MobiDB-lite"/>
    </source>
</evidence>
<feature type="transmembrane region" description="Helical" evidence="2">
    <location>
        <begin position="232"/>
        <end position="254"/>
    </location>
</feature>
<reference evidence="3 4" key="1">
    <citation type="submission" date="2018-08" db="EMBL/GenBank/DDBJ databases">
        <title>Sequencing the genomes of 1000 actinobacteria strains.</title>
        <authorList>
            <person name="Klenk H.-P."/>
        </authorList>
    </citation>
    <scope>NUCLEOTIDE SEQUENCE [LARGE SCALE GENOMIC DNA]</scope>
    <source>
        <strain evidence="3 4">DSM 43927</strain>
    </source>
</reference>
<feature type="region of interest" description="Disordered" evidence="1">
    <location>
        <begin position="1"/>
        <end position="65"/>
    </location>
</feature>
<accession>A0A3D9SY84</accession>
<keyword evidence="2" id="KW-0472">Membrane</keyword>
<feature type="compositionally biased region" description="Basic and acidic residues" evidence="1">
    <location>
        <begin position="49"/>
        <end position="59"/>
    </location>
</feature>
<name>A0A3D9SY84_9ACTN</name>
<comment type="caution">
    <text evidence="3">The sequence shown here is derived from an EMBL/GenBank/DDBJ whole genome shotgun (WGS) entry which is preliminary data.</text>
</comment>
<keyword evidence="4" id="KW-1185">Reference proteome</keyword>
<evidence type="ECO:0000313" key="4">
    <source>
        <dbReference type="Proteomes" id="UP000256661"/>
    </source>
</evidence>
<protein>
    <submittedName>
        <fullName evidence="3">Uncharacterized protein</fullName>
    </submittedName>
</protein>
<gene>
    <name evidence="3" type="ORF">DFJ69_2997</name>
</gene>